<accession>A0ABS2G6F9</accession>
<protein>
    <recommendedName>
        <fullName evidence="3">Stage III sporulation protein AG</fullName>
    </recommendedName>
</protein>
<gene>
    <name evidence="1" type="ORF">H9X83_01080</name>
</gene>
<dbReference type="Proteomes" id="UP000729290">
    <property type="component" value="Unassembled WGS sequence"/>
</dbReference>
<keyword evidence="2" id="KW-1185">Reference proteome</keyword>
<sequence length="181" mass="19652">MNESFFRQLFQPENKGKRNRLAAAFFLGILLLVGSKGLFSQKEAPEQPPVQTVTVQEEKDIQQEMEEILSTVAGAGKVRVMVTYRSGAEQVLATEERREESSKTTEESIQTERTVVLADNGDGQSPIVLTEQSPVVEGVVIVAEGGEDPVVCGRLTEAAQALLDIPSHKIAVLKMKQGGEG</sequence>
<evidence type="ECO:0000313" key="2">
    <source>
        <dbReference type="Proteomes" id="UP000729290"/>
    </source>
</evidence>
<evidence type="ECO:0008006" key="3">
    <source>
        <dbReference type="Google" id="ProtNLM"/>
    </source>
</evidence>
<organism evidence="1 2">
    <name type="scientific">Anaerotignum lactatifermentans</name>
    <dbReference type="NCBI Taxonomy" id="160404"/>
    <lineage>
        <taxon>Bacteria</taxon>
        <taxon>Bacillati</taxon>
        <taxon>Bacillota</taxon>
        <taxon>Clostridia</taxon>
        <taxon>Lachnospirales</taxon>
        <taxon>Anaerotignaceae</taxon>
        <taxon>Anaerotignum</taxon>
    </lineage>
</organism>
<proteinExistence type="predicted"/>
<dbReference type="EMBL" id="JACSNV010000001">
    <property type="protein sequence ID" value="MBM6876755.1"/>
    <property type="molecule type" value="Genomic_DNA"/>
</dbReference>
<reference evidence="1 2" key="1">
    <citation type="journal article" date="2021" name="Sci. Rep.">
        <title>The distribution of antibiotic resistance genes in chicken gut microbiota commensals.</title>
        <authorList>
            <person name="Juricova H."/>
            <person name="Matiasovicova J."/>
            <person name="Kubasova T."/>
            <person name="Cejkova D."/>
            <person name="Rychlik I."/>
        </authorList>
    </citation>
    <scope>NUCLEOTIDE SEQUENCE [LARGE SCALE GENOMIC DNA]</scope>
    <source>
        <strain evidence="1 2">An431b</strain>
    </source>
</reference>
<evidence type="ECO:0000313" key="1">
    <source>
        <dbReference type="EMBL" id="MBM6876755.1"/>
    </source>
</evidence>
<name>A0ABS2G6F9_9FIRM</name>
<dbReference type="RefSeq" id="WP_205132336.1">
    <property type="nucleotide sequence ID" value="NZ_JACSNT010000001.1"/>
</dbReference>
<comment type="caution">
    <text evidence="1">The sequence shown here is derived from an EMBL/GenBank/DDBJ whole genome shotgun (WGS) entry which is preliminary data.</text>
</comment>